<evidence type="ECO:0000313" key="3">
    <source>
        <dbReference type="Proteomes" id="UP000682967"/>
    </source>
</evidence>
<dbReference type="KEGG" id="hsin:KDQ40_18750"/>
<name>A0A8T8KHL7_9EURY</name>
<dbReference type="EMBL" id="CP073368">
    <property type="protein sequence ID" value="QUJ74009.1"/>
    <property type="molecule type" value="Genomic_DNA"/>
</dbReference>
<evidence type="ECO:0000313" key="2">
    <source>
        <dbReference type="EMBL" id="QUJ74009.1"/>
    </source>
</evidence>
<accession>A0A8T8KHL7</accession>
<dbReference type="RefSeq" id="WP_152419010.1">
    <property type="nucleotide sequence ID" value="NZ_AOLR01000060.1"/>
</dbReference>
<reference evidence="2" key="1">
    <citation type="submission" date="2021-04" db="EMBL/GenBank/DDBJ databases">
        <title>Complete Genome sequence and Methylome Analysis of the Haloarchaeon Haloarcula sinaiiensis.</title>
        <authorList>
            <person name="Fomenkov A."/>
            <person name="DasSarma P."/>
            <person name="DasSarma S."/>
            <person name="Roberts R.J."/>
        </authorList>
    </citation>
    <scope>NUCLEOTIDE SEQUENCE</scope>
    <source>
        <strain evidence="2">ATCC 33800</strain>
        <plasmid evidence="2">pHsi540</plasmid>
    </source>
</reference>
<keyword evidence="2" id="KW-0614">Plasmid</keyword>
<protein>
    <submittedName>
        <fullName evidence="2">Uncharacterized protein</fullName>
    </submittedName>
</protein>
<keyword evidence="1" id="KW-0472">Membrane</keyword>
<organism evidence="2 3">
    <name type="scientific">Haloarcula marismortui ATCC 33800</name>
    <dbReference type="NCBI Taxonomy" id="662476"/>
    <lineage>
        <taxon>Archaea</taxon>
        <taxon>Methanobacteriati</taxon>
        <taxon>Methanobacteriota</taxon>
        <taxon>Stenosarchaea group</taxon>
        <taxon>Halobacteria</taxon>
        <taxon>Halobacteriales</taxon>
        <taxon>Haloarculaceae</taxon>
        <taxon>Haloarcula</taxon>
    </lineage>
</organism>
<dbReference type="GeneID" id="64825040"/>
<geneLocation type="plasmid" evidence="2 3">
    <name>pHsi540</name>
</geneLocation>
<evidence type="ECO:0000256" key="1">
    <source>
        <dbReference type="SAM" id="Phobius"/>
    </source>
</evidence>
<keyword evidence="1" id="KW-1133">Transmembrane helix</keyword>
<dbReference type="Proteomes" id="UP000682967">
    <property type="component" value="Plasmid pHsi540"/>
</dbReference>
<sequence>MQFGQVISQIQNSVYPLEMLFGLFIAGVGVGAQYLIDEYPSESYSSALVLSFLAGLVSFSPILANIFFDLPNLLEGYVNISDLLVSVVVNFHDYIWPVITAVLILTGYLKIIRALALDIPQYD</sequence>
<proteinExistence type="predicted"/>
<gene>
    <name evidence="2" type="ORF">KDQ40_18750</name>
</gene>
<feature type="transmembrane region" description="Helical" evidence="1">
    <location>
        <begin position="19"/>
        <end position="36"/>
    </location>
</feature>
<keyword evidence="1" id="KW-0812">Transmembrane</keyword>
<dbReference type="AlphaFoldDB" id="A0A8T8KHL7"/>
<feature type="transmembrane region" description="Helical" evidence="1">
    <location>
        <begin position="94"/>
        <end position="112"/>
    </location>
</feature>
<feature type="transmembrane region" description="Helical" evidence="1">
    <location>
        <begin position="48"/>
        <end position="68"/>
    </location>
</feature>